<proteinExistence type="predicted"/>
<feature type="chain" id="PRO_5002858713" evidence="2">
    <location>
        <begin position="24"/>
        <end position="261"/>
    </location>
</feature>
<feature type="signal peptide" evidence="2">
    <location>
        <begin position="1"/>
        <end position="23"/>
    </location>
</feature>
<dbReference type="Pfam" id="PF13414">
    <property type="entry name" value="TPR_11"/>
    <property type="match status" value="1"/>
</dbReference>
<sequence>MKAIIATTTAILTAFSFSMAAKAENLEHLNRLLSTKQCPLCDLSGAGLVMVDLSGAKLIGANLAGANLSQANLSGADLSGANLSGASLHGANLIGANLSSAILNGTDLREAYLSNAIIVGTKLDAAYVQGAEGIPNNAGTRELFYEWGLIETKQGNYQKALDHYNKALLMDAEYAPVYLARAYALLRLGNEAGATENAAIASQLFAKQENPQGQEMSDTFVKNLETFQEVRKKEKEGNNAQLDNFVRGAASLMLRLFLGGM</sequence>
<name>B7K635_RIPO1</name>
<dbReference type="InterPro" id="IPR011990">
    <property type="entry name" value="TPR-like_helical_dom_sf"/>
</dbReference>
<dbReference type="Gene3D" id="1.25.40.10">
    <property type="entry name" value="Tetratricopeptide repeat domain"/>
    <property type="match status" value="1"/>
</dbReference>
<dbReference type="EMBL" id="CP001287">
    <property type="protein sequence ID" value="ACK68088.1"/>
    <property type="molecule type" value="Genomic_DNA"/>
</dbReference>
<gene>
    <name evidence="3" type="ordered locus">PCC8801_4156</name>
</gene>
<protein>
    <submittedName>
        <fullName evidence="3">Pentapeptide repeat protein</fullName>
    </submittedName>
</protein>
<dbReference type="STRING" id="41431.PCC8801_4156"/>
<accession>B7K635</accession>
<dbReference type="InterPro" id="IPR044213">
    <property type="entry name" value="At2g44920-like"/>
</dbReference>
<dbReference type="Pfam" id="PF00805">
    <property type="entry name" value="Pentapeptide"/>
    <property type="match status" value="2"/>
</dbReference>
<dbReference type="PANTHER" id="PTHR47200">
    <property type="entry name" value="THYLAKOID LUMENAL 15 KDA PROTEIN 1, CHLOROPLASTIC"/>
    <property type="match status" value="1"/>
</dbReference>
<dbReference type="Gene3D" id="2.160.20.80">
    <property type="entry name" value="E3 ubiquitin-protein ligase SopA"/>
    <property type="match status" value="1"/>
</dbReference>
<organism evidence="3 4">
    <name type="scientific">Rippkaea orientalis (strain PCC 8801 / RF-1)</name>
    <name type="common">Cyanothece sp. (strain PCC 8801)</name>
    <dbReference type="NCBI Taxonomy" id="41431"/>
    <lineage>
        <taxon>Bacteria</taxon>
        <taxon>Bacillati</taxon>
        <taxon>Cyanobacteriota</taxon>
        <taxon>Cyanophyceae</taxon>
        <taxon>Oscillatoriophycideae</taxon>
        <taxon>Chroococcales</taxon>
        <taxon>Aphanothecaceae</taxon>
        <taxon>Rippkaea</taxon>
        <taxon>Rippkaea orientalis</taxon>
    </lineage>
</organism>
<evidence type="ECO:0000313" key="4">
    <source>
        <dbReference type="Proteomes" id="UP000008204"/>
    </source>
</evidence>
<dbReference type="PANTHER" id="PTHR47200:SF2">
    <property type="entry name" value="THYLAKOID LUMENAL 15 KDA PROTEIN 1, CHLOROPLASTIC"/>
    <property type="match status" value="1"/>
</dbReference>
<keyword evidence="2" id="KW-0732">Signal</keyword>
<dbReference type="SUPFAM" id="SSF141571">
    <property type="entry name" value="Pentapeptide repeat-like"/>
    <property type="match status" value="1"/>
</dbReference>
<evidence type="ECO:0000256" key="1">
    <source>
        <dbReference type="PROSITE-ProRule" id="PRU00339"/>
    </source>
</evidence>
<keyword evidence="1" id="KW-0802">TPR repeat</keyword>
<dbReference type="Proteomes" id="UP000008204">
    <property type="component" value="Chromosome"/>
</dbReference>
<dbReference type="KEGG" id="cyp:PCC8801_4156"/>
<keyword evidence="4" id="KW-1185">Reference proteome</keyword>
<evidence type="ECO:0000313" key="3">
    <source>
        <dbReference type="EMBL" id="ACK68088.1"/>
    </source>
</evidence>
<dbReference type="OrthoDB" id="481042at2"/>
<dbReference type="SUPFAM" id="SSF48452">
    <property type="entry name" value="TPR-like"/>
    <property type="match status" value="1"/>
</dbReference>
<dbReference type="InterPro" id="IPR019734">
    <property type="entry name" value="TPR_rpt"/>
</dbReference>
<evidence type="ECO:0000256" key="2">
    <source>
        <dbReference type="SAM" id="SignalP"/>
    </source>
</evidence>
<dbReference type="SMART" id="SM00028">
    <property type="entry name" value="TPR"/>
    <property type="match status" value="2"/>
</dbReference>
<dbReference type="InterPro" id="IPR001646">
    <property type="entry name" value="5peptide_repeat"/>
</dbReference>
<reference evidence="4" key="1">
    <citation type="journal article" date="2011" name="MBio">
        <title>Novel metabolic attributes of the genus Cyanothece, comprising a group of unicellular nitrogen-fixing Cyanobacteria.</title>
        <authorList>
            <person name="Bandyopadhyay A."/>
            <person name="Elvitigala T."/>
            <person name="Welsh E."/>
            <person name="Stockel J."/>
            <person name="Liberton M."/>
            <person name="Min H."/>
            <person name="Sherman L.A."/>
            <person name="Pakrasi H.B."/>
        </authorList>
    </citation>
    <scope>NUCLEOTIDE SEQUENCE [LARGE SCALE GENOMIC DNA]</scope>
    <source>
        <strain evidence="4">PCC 8801</strain>
    </source>
</reference>
<dbReference type="RefSeq" id="WP_015785139.1">
    <property type="nucleotide sequence ID" value="NC_011726.1"/>
</dbReference>
<dbReference type="PROSITE" id="PS50005">
    <property type="entry name" value="TPR"/>
    <property type="match status" value="1"/>
</dbReference>
<dbReference type="AlphaFoldDB" id="B7K635"/>
<dbReference type="eggNOG" id="COG1357">
    <property type="taxonomic scope" value="Bacteria"/>
</dbReference>
<dbReference type="HOGENOM" id="CLU_080449_0_0_3"/>
<feature type="repeat" description="TPR" evidence="1">
    <location>
        <begin position="141"/>
        <end position="174"/>
    </location>
</feature>